<sequence length="233" mass="26058">MARGGQHNNDDRFQPLTSPTFGSTATQSDQSFMENTNNPFFIHSGDHPGLVLVSHLLTGSNYNTWSRAMLMALNAKNKPRFVDGILSQPMTDNPTVGIRSRCNNMVTSYFLNAISKEIADSLLYLESAHAIWADLHERFHQSNAPRIFQIKQQLHGVLMQFLMGLNESYASTRGQILMLDPFPPVAKVFNLVVQEECQWSIGSRSSAPSDSMTFNASSQLFCSYCIISQQAQM</sequence>
<evidence type="ECO:0000313" key="3">
    <source>
        <dbReference type="EMBL" id="RVW24334.1"/>
    </source>
</evidence>
<organism evidence="3 4">
    <name type="scientific">Vitis vinifera</name>
    <name type="common">Grape</name>
    <dbReference type="NCBI Taxonomy" id="29760"/>
    <lineage>
        <taxon>Eukaryota</taxon>
        <taxon>Viridiplantae</taxon>
        <taxon>Streptophyta</taxon>
        <taxon>Embryophyta</taxon>
        <taxon>Tracheophyta</taxon>
        <taxon>Spermatophyta</taxon>
        <taxon>Magnoliopsida</taxon>
        <taxon>eudicotyledons</taxon>
        <taxon>Gunneridae</taxon>
        <taxon>Pentapetalae</taxon>
        <taxon>rosids</taxon>
        <taxon>Vitales</taxon>
        <taxon>Vitaceae</taxon>
        <taxon>Viteae</taxon>
        <taxon>Vitis</taxon>
    </lineage>
</organism>
<dbReference type="EMBL" id="QGNW01002175">
    <property type="protein sequence ID" value="RVW24334.1"/>
    <property type="molecule type" value="Genomic_DNA"/>
</dbReference>
<proteinExistence type="predicted"/>
<feature type="domain" description="Retrotransposon Copia-like N-terminal" evidence="2">
    <location>
        <begin position="43"/>
        <end position="89"/>
    </location>
</feature>
<accession>A0A438CM93</accession>
<feature type="region of interest" description="Disordered" evidence="1">
    <location>
        <begin position="1"/>
        <end position="29"/>
    </location>
</feature>
<name>A0A438CM93_VITVI</name>
<comment type="caution">
    <text evidence="3">The sequence shown here is derived from an EMBL/GenBank/DDBJ whole genome shotgun (WGS) entry which is preliminary data.</text>
</comment>
<dbReference type="PANTHER" id="PTHR37610">
    <property type="entry name" value="CCHC-TYPE DOMAIN-CONTAINING PROTEIN"/>
    <property type="match status" value="1"/>
</dbReference>
<protein>
    <recommendedName>
        <fullName evidence="2">Retrotransposon Copia-like N-terminal domain-containing protein</fullName>
    </recommendedName>
</protein>
<dbReference type="Proteomes" id="UP000288805">
    <property type="component" value="Unassembled WGS sequence"/>
</dbReference>
<dbReference type="Pfam" id="PF14244">
    <property type="entry name" value="Retrotran_gag_3"/>
    <property type="match status" value="1"/>
</dbReference>
<feature type="compositionally biased region" description="Polar residues" evidence="1">
    <location>
        <begin position="15"/>
        <end position="29"/>
    </location>
</feature>
<dbReference type="InterPro" id="IPR029472">
    <property type="entry name" value="Copia-like_N"/>
</dbReference>
<dbReference type="PANTHER" id="PTHR37610:SF97">
    <property type="entry name" value="RETROTRANSPOSON GAG DOMAIN-CONTAINING PROTEIN"/>
    <property type="match status" value="1"/>
</dbReference>
<evidence type="ECO:0000313" key="4">
    <source>
        <dbReference type="Proteomes" id="UP000288805"/>
    </source>
</evidence>
<gene>
    <name evidence="3" type="ORF">CK203_098635</name>
</gene>
<dbReference type="AlphaFoldDB" id="A0A438CM93"/>
<evidence type="ECO:0000256" key="1">
    <source>
        <dbReference type="SAM" id="MobiDB-lite"/>
    </source>
</evidence>
<evidence type="ECO:0000259" key="2">
    <source>
        <dbReference type="Pfam" id="PF14244"/>
    </source>
</evidence>
<reference evidence="3 4" key="1">
    <citation type="journal article" date="2018" name="PLoS Genet.">
        <title>Population sequencing reveals clonal diversity and ancestral inbreeding in the grapevine cultivar Chardonnay.</title>
        <authorList>
            <person name="Roach M.J."/>
            <person name="Johnson D.L."/>
            <person name="Bohlmann J."/>
            <person name="van Vuuren H.J."/>
            <person name="Jones S.J."/>
            <person name="Pretorius I.S."/>
            <person name="Schmidt S.A."/>
            <person name="Borneman A.R."/>
        </authorList>
    </citation>
    <scope>NUCLEOTIDE SEQUENCE [LARGE SCALE GENOMIC DNA]</scope>
    <source>
        <strain evidence="4">cv. Chardonnay</strain>
        <tissue evidence="3">Leaf</tissue>
    </source>
</reference>